<accession>A0AAP0PUN6</accession>
<name>A0AAP0PUN6_9MAGN</name>
<comment type="caution">
    <text evidence="2">The sequence shown here is derived from an EMBL/GenBank/DDBJ whole genome shotgun (WGS) entry which is preliminary data.</text>
</comment>
<sequence>MSEIVTLVIVHQKRKIFLKLPNNNIFAKAFSCFSPSSSALAVSPAIATIRSFISFFVSAKLHHIDDSPKPTKVPLAKVEDEVRSSDLKDRLIELVELRRQVGFGNEGGGMFRGLRNEEDDEDEEKAIDEQMFPN</sequence>
<feature type="region of interest" description="Disordered" evidence="1">
    <location>
        <begin position="108"/>
        <end position="134"/>
    </location>
</feature>
<gene>
    <name evidence="2" type="ORF">Scep_003721</name>
</gene>
<organism evidence="2 3">
    <name type="scientific">Stephania cephalantha</name>
    <dbReference type="NCBI Taxonomy" id="152367"/>
    <lineage>
        <taxon>Eukaryota</taxon>
        <taxon>Viridiplantae</taxon>
        <taxon>Streptophyta</taxon>
        <taxon>Embryophyta</taxon>
        <taxon>Tracheophyta</taxon>
        <taxon>Spermatophyta</taxon>
        <taxon>Magnoliopsida</taxon>
        <taxon>Ranunculales</taxon>
        <taxon>Menispermaceae</taxon>
        <taxon>Menispermoideae</taxon>
        <taxon>Cissampelideae</taxon>
        <taxon>Stephania</taxon>
    </lineage>
</organism>
<dbReference type="Proteomes" id="UP001419268">
    <property type="component" value="Unassembled WGS sequence"/>
</dbReference>
<evidence type="ECO:0000313" key="3">
    <source>
        <dbReference type="Proteomes" id="UP001419268"/>
    </source>
</evidence>
<protein>
    <submittedName>
        <fullName evidence="2">Uncharacterized protein</fullName>
    </submittedName>
</protein>
<evidence type="ECO:0000313" key="2">
    <source>
        <dbReference type="EMBL" id="KAK9157147.1"/>
    </source>
</evidence>
<proteinExistence type="predicted"/>
<dbReference type="EMBL" id="JBBNAG010000002">
    <property type="protein sequence ID" value="KAK9157147.1"/>
    <property type="molecule type" value="Genomic_DNA"/>
</dbReference>
<feature type="compositionally biased region" description="Acidic residues" evidence="1">
    <location>
        <begin position="117"/>
        <end position="126"/>
    </location>
</feature>
<reference evidence="2 3" key="1">
    <citation type="submission" date="2024-01" db="EMBL/GenBank/DDBJ databases">
        <title>Genome assemblies of Stephania.</title>
        <authorList>
            <person name="Yang L."/>
        </authorList>
    </citation>
    <scope>NUCLEOTIDE SEQUENCE [LARGE SCALE GENOMIC DNA]</scope>
    <source>
        <strain evidence="2">JXDWG</strain>
        <tissue evidence="2">Leaf</tissue>
    </source>
</reference>
<keyword evidence="3" id="KW-1185">Reference proteome</keyword>
<evidence type="ECO:0000256" key="1">
    <source>
        <dbReference type="SAM" id="MobiDB-lite"/>
    </source>
</evidence>
<dbReference type="AlphaFoldDB" id="A0AAP0PUN6"/>